<dbReference type="AlphaFoldDB" id="A0A5C3K8D3"/>
<dbReference type="EMBL" id="ML210943">
    <property type="protein sequence ID" value="TFK16336.1"/>
    <property type="molecule type" value="Genomic_DNA"/>
</dbReference>
<dbReference type="STRING" id="230819.A0A5C3K8D3"/>
<name>A0A5C3K8D3_COPMA</name>
<protein>
    <recommendedName>
        <fullName evidence="3">Gag-like protein</fullName>
    </recommendedName>
</protein>
<dbReference type="Proteomes" id="UP000307440">
    <property type="component" value="Unassembled WGS sequence"/>
</dbReference>
<keyword evidence="2" id="KW-1185">Reference proteome</keyword>
<organism evidence="1 2">
    <name type="scientific">Coprinopsis marcescibilis</name>
    <name type="common">Agaric fungus</name>
    <name type="synonym">Psathyrella marcescibilis</name>
    <dbReference type="NCBI Taxonomy" id="230819"/>
    <lineage>
        <taxon>Eukaryota</taxon>
        <taxon>Fungi</taxon>
        <taxon>Dikarya</taxon>
        <taxon>Basidiomycota</taxon>
        <taxon>Agaricomycotina</taxon>
        <taxon>Agaricomycetes</taxon>
        <taxon>Agaricomycetidae</taxon>
        <taxon>Agaricales</taxon>
        <taxon>Agaricineae</taxon>
        <taxon>Psathyrellaceae</taxon>
        <taxon>Coprinopsis</taxon>
    </lineage>
</organism>
<proteinExistence type="predicted"/>
<evidence type="ECO:0008006" key="3">
    <source>
        <dbReference type="Google" id="ProtNLM"/>
    </source>
</evidence>
<evidence type="ECO:0000313" key="2">
    <source>
        <dbReference type="Proteomes" id="UP000307440"/>
    </source>
</evidence>
<evidence type="ECO:0000313" key="1">
    <source>
        <dbReference type="EMBL" id="TFK16336.1"/>
    </source>
</evidence>
<gene>
    <name evidence="1" type="ORF">FA15DRAFT_607564</name>
</gene>
<accession>A0A5C3K8D3</accession>
<sequence>MLQTRSRLPPWVQNIYFTGQPRLVCNLRHSTICTAYFNIWESLAGTKAKTLIGRLVSMGGKTCQIQAMKANLGVALCQRWWRWGHSAFGCTAKVLSCPKCSGPHEQGQHCQVAGCCKGNPKANPPVPAVPMGEPCTYMRCINCMGNHAANC</sequence>
<reference evidence="1 2" key="1">
    <citation type="journal article" date="2019" name="Nat. Ecol. Evol.">
        <title>Megaphylogeny resolves global patterns of mushroom evolution.</title>
        <authorList>
            <person name="Varga T."/>
            <person name="Krizsan K."/>
            <person name="Foldi C."/>
            <person name="Dima B."/>
            <person name="Sanchez-Garcia M."/>
            <person name="Sanchez-Ramirez S."/>
            <person name="Szollosi G.J."/>
            <person name="Szarkandi J.G."/>
            <person name="Papp V."/>
            <person name="Albert L."/>
            <person name="Andreopoulos W."/>
            <person name="Angelini C."/>
            <person name="Antonin V."/>
            <person name="Barry K.W."/>
            <person name="Bougher N.L."/>
            <person name="Buchanan P."/>
            <person name="Buyck B."/>
            <person name="Bense V."/>
            <person name="Catcheside P."/>
            <person name="Chovatia M."/>
            <person name="Cooper J."/>
            <person name="Damon W."/>
            <person name="Desjardin D."/>
            <person name="Finy P."/>
            <person name="Geml J."/>
            <person name="Haridas S."/>
            <person name="Hughes K."/>
            <person name="Justo A."/>
            <person name="Karasinski D."/>
            <person name="Kautmanova I."/>
            <person name="Kiss B."/>
            <person name="Kocsube S."/>
            <person name="Kotiranta H."/>
            <person name="LaButti K.M."/>
            <person name="Lechner B.E."/>
            <person name="Liimatainen K."/>
            <person name="Lipzen A."/>
            <person name="Lukacs Z."/>
            <person name="Mihaltcheva S."/>
            <person name="Morgado L.N."/>
            <person name="Niskanen T."/>
            <person name="Noordeloos M.E."/>
            <person name="Ohm R.A."/>
            <person name="Ortiz-Santana B."/>
            <person name="Ovrebo C."/>
            <person name="Racz N."/>
            <person name="Riley R."/>
            <person name="Savchenko A."/>
            <person name="Shiryaev A."/>
            <person name="Soop K."/>
            <person name="Spirin V."/>
            <person name="Szebenyi C."/>
            <person name="Tomsovsky M."/>
            <person name="Tulloss R.E."/>
            <person name="Uehling J."/>
            <person name="Grigoriev I.V."/>
            <person name="Vagvolgyi C."/>
            <person name="Papp T."/>
            <person name="Martin F.M."/>
            <person name="Miettinen O."/>
            <person name="Hibbett D.S."/>
            <person name="Nagy L.G."/>
        </authorList>
    </citation>
    <scope>NUCLEOTIDE SEQUENCE [LARGE SCALE GENOMIC DNA]</scope>
    <source>
        <strain evidence="1 2">CBS 121175</strain>
    </source>
</reference>